<dbReference type="RefSeq" id="WP_380966006.1">
    <property type="nucleotide sequence ID" value="NZ_JBHTCO010000013.1"/>
</dbReference>
<sequence length="66" mass="7637">MKKPKKKKFVVDINDSINDCLKSMDKEGYIPVRRIEKPIFKEGKNGPEVIGRSIVFEGRLDEKSEQ</sequence>
<proteinExistence type="predicted"/>
<reference evidence="2" key="1">
    <citation type="journal article" date="2019" name="Int. J. Syst. Evol. Microbiol.">
        <title>The Global Catalogue of Microorganisms (GCM) 10K type strain sequencing project: providing services to taxonomists for standard genome sequencing and annotation.</title>
        <authorList>
            <consortium name="The Broad Institute Genomics Platform"/>
            <consortium name="The Broad Institute Genome Sequencing Center for Infectious Disease"/>
            <person name="Wu L."/>
            <person name="Ma J."/>
        </authorList>
    </citation>
    <scope>NUCLEOTIDE SEQUENCE [LARGE SCALE GENOMIC DNA]</scope>
    <source>
        <strain evidence="2">CGMCC 1.16305</strain>
    </source>
</reference>
<evidence type="ECO:0000313" key="2">
    <source>
        <dbReference type="Proteomes" id="UP001596505"/>
    </source>
</evidence>
<keyword evidence="2" id="KW-1185">Reference proteome</keyword>
<dbReference type="Proteomes" id="UP001596505">
    <property type="component" value="Unassembled WGS sequence"/>
</dbReference>
<dbReference type="InterPro" id="IPR025930">
    <property type="entry name" value="NETI"/>
</dbReference>
<dbReference type="EMBL" id="JBHTCO010000013">
    <property type="protein sequence ID" value="MFC7393502.1"/>
    <property type="molecule type" value="Genomic_DNA"/>
</dbReference>
<gene>
    <name evidence="1" type="ORF">ACFQRG_11105</name>
</gene>
<evidence type="ECO:0000313" key="1">
    <source>
        <dbReference type="EMBL" id="MFC7393502.1"/>
    </source>
</evidence>
<dbReference type="Pfam" id="PF14044">
    <property type="entry name" value="NETI"/>
    <property type="match status" value="1"/>
</dbReference>
<name>A0ABW2PXU0_9BACL</name>
<comment type="caution">
    <text evidence="1">The sequence shown here is derived from an EMBL/GenBank/DDBJ whole genome shotgun (WGS) entry which is preliminary data.</text>
</comment>
<protein>
    <submittedName>
        <fullName evidence="1">NETI motif-containing protein</fullName>
    </submittedName>
</protein>
<organism evidence="1 2">
    <name type="scientific">Scopulibacillus cellulosilyticus</name>
    <dbReference type="NCBI Taxonomy" id="2665665"/>
    <lineage>
        <taxon>Bacteria</taxon>
        <taxon>Bacillati</taxon>
        <taxon>Bacillota</taxon>
        <taxon>Bacilli</taxon>
        <taxon>Bacillales</taxon>
        <taxon>Sporolactobacillaceae</taxon>
        <taxon>Scopulibacillus</taxon>
    </lineage>
</organism>
<accession>A0ABW2PXU0</accession>